<proteinExistence type="predicted"/>
<dbReference type="Gene3D" id="3.40.430.10">
    <property type="entry name" value="Dihydrofolate Reductase, subunit A"/>
    <property type="match status" value="1"/>
</dbReference>
<dbReference type="GO" id="GO:0008703">
    <property type="term" value="F:5-amino-6-(5-phosphoribosylamino)uracil reductase activity"/>
    <property type="evidence" value="ECO:0007669"/>
    <property type="project" value="InterPro"/>
</dbReference>
<evidence type="ECO:0000313" key="5">
    <source>
        <dbReference type="Proteomes" id="UP000077734"/>
    </source>
</evidence>
<dbReference type="RefSeq" id="WP_064029992.1">
    <property type="nucleotide sequence ID" value="NZ_CP023669.1"/>
</dbReference>
<name>A0A291IHM1_9GAMM</name>
<dbReference type="SUPFAM" id="SSF53597">
    <property type="entry name" value="Dihydrofolate reductase-like"/>
    <property type="match status" value="1"/>
</dbReference>
<accession>A0A291IHM1</accession>
<organism evidence="4 5">
    <name type="scientific">Methylomonas koyamae</name>
    <dbReference type="NCBI Taxonomy" id="702114"/>
    <lineage>
        <taxon>Bacteria</taxon>
        <taxon>Pseudomonadati</taxon>
        <taxon>Pseudomonadota</taxon>
        <taxon>Gammaproteobacteria</taxon>
        <taxon>Methylococcales</taxon>
        <taxon>Methylococcaceae</taxon>
        <taxon>Methylomonas</taxon>
    </lineage>
</organism>
<dbReference type="GO" id="GO:0009231">
    <property type="term" value="P:riboflavin biosynthetic process"/>
    <property type="evidence" value="ECO:0007669"/>
    <property type="project" value="UniProtKB-UniPathway"/>
</dbReference>
<dbReference type="Proteomes" id="UP000077734">
    <property type="component" value="Unassembled WGS sequence"/>
</dbReference>
<keyword evidence="2" id="KW-0521">NADP</keyword>
<dbReference type="EMBL" id="LUUL01000131">
    <property type="protein sequence ID" value="OAI21917.1"/>
    <property type="molecule type" value="Genomic_DNA"/>
</dbReference>
<evidence type="ECO:0000256" key="2">
    <source>
        <dbReference type="ARBA" id="ARBA00022857"/>
    </source>
</evidence>
<evidence type="ECO:0000256" key="1">
    <source>
        <dbReference type="ARBA" id="ARBA00005104"/>
    </source>
</evidence>
<reference evidence="4 5" key="1">
    <citation type="submission" date="2016-03" db="EMBL/GenBank/DDBJ databases">
        <authorList>
            <person name="Heylen K."/>
            <person name="De Vos P."/>
            <person name="Vekeman B."/>
        </authorList>
    </citation>
    <scope>NUCLEOTIDE SEQUENCE [LARGE SCALE GENOMIC DNA]</scope>
    <source>
        <strain evidence="4 5">R-49807</strain>
    </source>
</reference>
<evidence type="ECO:0000313" key="4">
    <source>
        <dbReference type="EMBL" id="OAI21917.1"/>
    </source>
</evidence>
<keyword evidence="5" id="KW-1185">Reference proteome</keyword>
<comment type="caution">
    <text evidence="4">The sequence shown here is derived from an EMBL/GenBank/DDBJ whole genome shotgun (WGS) entry which is preliminary data.</text>
</comment>
<dbReference type="InterPro" id="IPR024072">
    <property type="entry name" value="DHFR-like_dom_sf"/>
</dbReference>
<dbReference type="NCBIfam" id="TIGR00227">
    <property type="entry name" value="ribD_Cterm"/>
    <property type="match status" value="1"/>
</dbReference>
<protein>
    <submittedName>
        <fullName evidence="4">GTP cyclohydrolase</fullName>
    </submittedName>
</protein>
<dbReference type="InterPro" id="IPR002734">
    <property type="entry name" value="RibDG_C"/>
</dbReference>
<dbReference type="GO" id="GO:0050661">
    <property type="term" value="F:NADP binding"/>
    <property type="evidence" value="ECO:0007669"/>
    <property type="project" value="InterPro"/>
</dbReference>
<dbReference type="InterPro" id="IPR050765">
    <property type="entry name" value="Riboflavin_Biosynth_HTPR"/>
</dbReference>
<dbReference type="KEGG" id="mko:MKLM6_1599"/>
<comment type="pathway">
    <text evidence="1">Cofactor biosynthesis; riboflavin biosynthesis.</text>
</comment>
<dbReference type="AlphaFoldDB" id="A0A291IHM1"/>
<keyword evidence="3" id="KW-0560">Oxidoreductase</keyword>
<evidence type="ECO:0000256" key="3">
    <source>
        <dbReference type="ARBA" id="ARBA00023002"/>
    </source>
</evidence>
<dbReference type="Pfam" id="PF01872">
    <property type="entry name" value="RibD_C"/>
    <property type="match status" value="1"/>
</dbReference>
<dbReference type="PANTHER" id="PTHR38011:SF7">
    <property type="entry name" value="2,5-DIAMINO-6-RIBOSYLAMINO-4(3H)-PYRIMIDINONE 5'-PHOSPHATE REDUCTASE"/>
    <property type="match status" value="1"/>
</dbReference>
<dbReference type="InterPro" id="IPR011549">
    <property type="entry name" value="RibD_C"/>
</dbReference>
<sequence length="240" mass="26242">MNLNRQIERWLLVQRRAAAIHNRPFVTLSYAQSWDGSITTRAGESLGLSGAESLRLTHQLRSLHDGILVGIGTVLTDDPQLTVREWPGHSPQPIVLDSSLRMPSSARLCRRDDKRCWVLTRAGHDRQLAGQADVIGLAGDPTGRVDLFAALQWLKQHGIRHLMVEGGAEVITAFLKAGLVDALVLTIAPTLVGGLKGVGDLQVGAKQPLPRLHAMQSHMLGDDLILWGCLQYHRETAIAC</sequence>
<gene>
    <name evidence="4" type="ORF">A1356_20060</name>
</gene>
<dbReference type="PANTHER" id="PTHR38011">
    <property type="entry name" value="DIHYDROFOLATE REDUCTASE FAMILY PROTEIN (AFU_ORTHOLOGUE AFUA_8G06820)"/>
    <property type="match status" value="1"/>
</dbReference>